<dbReference type="AlphaFoldDB" id="A0A7N2LG55"/>
<evidence type="ECO:0000256" key="4">
    <source>
        <dbReference type="ARBA" id="ARBA00022692"/>
    </source>
</evidence>
<keyword evidence="7 12" id="KW-0560">Oxidoreductase</keyword>
<dbReference type="InParanoid" id="A0A7N2LG55"/>
<dbReference type="SUPFAM" id="SSF48264">
    <property type="entry name" value="Cytochrome P450"/>
    <property type="match status" value="1"/>
</dbReference>
<keyword evidence="4" id="KW-0812">Transmembrane</keyword>
<comment type="subcellular location">
    <subcellularLocation>
        <location evidence="1">Membrane</location>
        <topology evidence="1">Single-pass membrane protein</topology>
    </subcellularLocation>
</comment>
<evidence type="ECO:0000256" key="9">
    <source>
        <dbReference type="ARBA" id="ARBA00023033"/>
    </source>
</evidence>
<evidence type="ECO:0000256" key="8">
    <source>
        <dbReference type="ARBA" id="ARBA00023004"/>
    </source>
</evidence>
<dbReference type="InterPro" id="IPR002401">
    <property type="entry name" value="Cyt_P450_E_grp-I"/>
</dbReference>
<evidence type="ECO:0000256" key="3">
    <source>
        <dbReference type="ARBA" id="ARBA00022617"/>
    </source>
</evidence>
<evidence type="ECO:0000256" key="1">
    <source>
        <dbReference type="ARBA" id="ARBA00004167"/>
    </source>
</evidence>
<dbReference type="InterPro" id="IPR017972">
    <property type="entry name" value="Cyt_P450_CS"/>
</dbReference>
<dbReference type="EnsemblPlants" id="QL04p040685:mrna">
    <property type="protein sequence ID" value="QL04p040685:mrna"/>
    <property type="gene ID" value="QL04p040685"/>
</dbReference>
<dbReference type="Gene3D" id="1.10.630.10">
    <property type="entry name" value="Cytochrome P450"/>
    <property type="match status" value="1"/>
</dbReference>
<proteinExistence type="inferred from homology"/>
<dbReference type="OMA" id="KEAWGAH"/>
<accession>A0A7N2LG55</accession>
<comment type="cofactor">
    <cofactor evidence="11">
        <name>heme</name>
        <dbReference type="ChEBI" id="CHEBI:30413"/>
    </cofactor>
</comment>
<dbReference type="PANTHER" id="PTHR24282">
    <property type="entry name" value="CYTOCHROME P450 FAMILY MEMBER"/>
    <property type="match status" value="1"/>
</dbReference>
<evidence type="ECO:0008006" key="15">
    <source>
        <dbReference type="Google" id="ProtNLM"/>
    </source>
</evidence>
<dbReference type="GO" id="GO:0016705">
    <property type="term" value="F:oxidoreductase activity, acting on paired donors, with incorporation or reduction of molecular oxygen"/>
    <property type="evidence" value="ECO:0007669"/>
    <property type="project" value="InterPro"/>
</dbReference>
<reference evidence="13 14" key="1">
    <citation type="journal article" date="2016" name="G3 (Bethesda)">
        <title>First Draft Assembly and Annotation of the Genome of a California Endemic Oak Quercus lobata Nee (Fagaceae).</title>
        <authorList>
            <person name="Sork V.L."/>
            <person name="Fitz-Gibbon S.T."/>
            <person name="Puiu D."/>
            <person name="Crepeau M."/>
            <person name="Gugger P.F."/>
            <person name="Sherman R."/>
            <person name="Stevens K."/>
            <person name="Langley C.H."/>
            <person name="Pellegrini M."/>
            <person name="Salzberg S.L."/>
        </authorList>
    </citation>
    <scope>NUCLEOTIDE SEQUENCE [LARGE SCALE GENOMIC DNA]</scope>
    <source>
        <strain evidence="13 14">cv. SW786</strain>
    </source>
</reference>
<dbReference type="GO" id="GO:0016020">
    <property type="term" value="C:membrane"/>
    <property type="evidence" value="ECO:0007669"/>
    <property type="project" value="UniProtKB-SubCell"/>
</dbReference>
<keyword evidence="5 11" id="KW-0479">Metal-binding</keyword>
<keyword evidence="3 11" id="KW-0349">Heme</keyword>
<evidence type="ECO:0000256" key="7">
    <source>
        <dbReference type="ARBA" id="ARBA00023002"/>
    </source>
</evidence>
<dbReference type="Proteomes" id="UP000594261">
    <property type="component" value="Chromosome 4"/>
</dbReference>
<dbReference type="PROSITE" id="PS00086">
    <property type="entry name" value="CYTOCHROME_P450"/>
    <property type="match status" value="1"/>
</dbReference>
<keyword evidence="6" id="KW-1133">Transmembrane helix</keyword>
<dbReference type="Pfam" id="PF00067">
    <property type="entry name" value="p450"/>
    <property type="match status" value="1"/>
</dbReference>
<reference evidence="13" key="2">
    <citation type="submission" date="2021-01" db="UniProtKB">
        <authorList>
            <consortium name="EnsemblPlants"/>
        </authorList>
    </citation>
    <scope>IDENTIFICATION</scope>
</reference>
<dbReference type="InterPro" id="IPR036396">
    <property type="entry name" value="Cyt_P450_sf"/>
</dbReference>
<evidence type="ECO:0000313" key="14">
    <source>
        <dbReference type="Proteomes" id="UP000594261"/>
    </source>
</evidence>
<dbReference type="PRINTS" id="PR00385">
    <property type="entry name" value="P450"/>
</dbReference>
<keyword evidence="14" id="KW-1185">Reference proteome</keyword>
<keyword evidence="9 12" id="KW-0503">Monooxygenase</keyword>
<gene>
    <name evidence="13" type="primary">LOC115987817</name>
</gene>
<sequence length="515" mass="57914">MDLSLLLLKVMVTIALLGFFSKLIQICDALILKPERLRSKLRKQGIRGPPPSFLLGNINDMKQMKSTASKTQPGEQALTHNCASAIFPFLDLWKKQYGSTFMFSLGNIQILHTNHLDVVKAISICTSLDFGKPSYQYKERGPLFGQGILTSNGAPWAYQRKILAPELYMEKVKGMMSIMVESSITLVNSWTNLIESEGGVADVHVDKYMRSLSGDVISRACFGSDYSKGEEMFSKLDVLQEHLSKKVFSSGIPVLRHLPTKSKRETRRLEKEVHSLIMQVVKERKEGASQNDLLQVVLEGANNTDFGQDKTGRFIVDNCKNIYQAAYETTAVCATWTMMLLASNPEWQQRVRTEVLEICADRMPDADMVRKMKTLTMVIYESLRLYPPVPVVTREAFEDMKFGDINVPKGVIVWTMIVALQQDPDLWGPDANIFNPERFAKGVSGACKLPYVYMPFGVGPRICAGQHFAMAELKILISLIVSNFSFSLSPKYRHSPAMKLLLEPEHGVNILIKKL</sequence>
<dbReference type="InterPro" id="IPR050665">
    <property type="entry name" value="Cytochrome_P450_Monooxygen"/>
</dbReference>
<dbReference type="RefSeq" id="XP_030967286.1">
    <property type="nucleotide sequence ID" value="XM_031111426.1"/>
</dbReference>
<comment type="similarity">
    <text evidence="2 12">Belongs to the cytochrome P450 family.</text>
</comment>
<evidence type="ECO:0000256" key="11">
    <source>
        <dbReference type="PIRSR" id="PIRSR602401-1"/>
    </source>
</evidence>
<name>A0A7N2LG55_QUELO</name>
<dbReference type="OrthoDB" id="1470350at2759"/>
<dbReference type="PANTHER" id="PTHR24282:SF252">
    <property type="entry name" value="CYTOCHROME P450"/>
    <property type="match status" value="1"/>
</dbReference>
<evidence type="ECO:0000256" key="12">
    <source>
        <dbReference type="RuleBase" id="RU000461"/>
    </source>
</evidence>
<dbReference type="PRINTS" id="PR00463">
    <property type="entry name" value="EP450I"/>
</dbReference>
<dbReference type="GO" id="GO:0005506">
    <property type="term" value="F:iron ion binding"/>
    <property type="evidence" value="ECO:0007669"/>
    <property type="project" value="InterPro"/>
</dbReference>
<organism evidence="13 14">
    <name type="scientific">Quercus lobata</name>
    <name type="common">Valley oak</name>
    <dbReference type="NCBI Taxonomy" id="97700"/>
    <lineage>
        <taxon>Eukaryota</taxon>
        <taxon>Viridiplantae</taxon>
        <taxon>Streptophyta</taxon>
        <taxon>Embryophyta</taxon>
        <taxon>Tracheophyta</taxon>
        <taxon>Spermatophyta</taxon>
        <taxon>Magnoliopsida</taxon>
        <taxon>eudicotyledons</taxon>
        <taxon>Gunneridae</taxon>
        <taxon>Pentapetalae</taxon>
        <taxon>rosids</taxon>
        <taxon>fabids</taxon>
        <taxon>Fagales</taxon>
        <taxon>Fagaceae</taxon>
        <taxon>Quercus</taxon>
    </lineage>
</organism>
<dbReference type="InterPro" id="IPR001128">
    <property type="entry name" value="Cyt_P450"/>
</dbReference>
<dbReference type="GO" id="GO:0004497">
    <property type="term" value="F:monooxygenase activity"/>
    <property type="evidence" value="ECO:0007669"/>
    <property type="project" value="UniProtKB-KW"/>
</dbReference>
<dbReference type="KEGG" id="qlo:115987817"/>
<evidence type="ECO:0000256" key="6">
    <source>
        <dbReference type="ARBA" id="ARBA00022989"/>
    </source>
</evidence>
<dbReference type="EMBL" id="LRBV02000004">
    <property type="status" value="NOT_ANNOTATED_CDS"/>
    <property type="molecule type" value="Genomic_DNA"/>
</dbReference>
<dbReference type="GO" id="GO:0020037">
    <property type="term" value="F:heme binding"/>
    <property type="evidence" value="ECO:0007669"/>
    <property type="project" value="InterPro"/>
</dbReference>
<evidence type="ECO:0000256" key="2">
    <source>
        <dbReference type="ARBA" id="ARBA00010617"/>
    </source>
</evidence>
<dbReference type="GeneID" id="115987817"/>
<evidence type="ECO:0000256" key="10">
    <source>
        <dbReference type="ARBA" id="ARBA00023136"/>
    </source>
</evidence>
<dbReference type="Gramene" id="QL04p040685:mrna">
    <property type="protein sequence ID" value="QL04p040685:mrna"/>
    <property type="gene ID" value="QL04p040685"/>
</dbReference>
<evidence type="ECO:0000313" key="13">
    <source>
        <dbReference type="EnsemblPlants" id="QL04p040685:mrna"/>
    </source>
</evidence>
<evidence type="ECO:0000256" key="5">
    <source>
        <dbReference type="ARBA" id="ARBA00022723"/>
    </source>
</evidence>
<keyword evidence="8 11" id="KW-0408">Iron</keyword>
<protein>
    <recommendedName>
        <fullName evidence="15">Cytochrome P450 714C2</fullName>
    </recommendedName>
</protein>
<feature type="binding site" description="axial binding residue" evidence="11">
    <location>
        <position position="463"/>
    </location>
    <ligand>
        <name>heme</name>
        <dbReference type="ChEBI" id="CHEBI:30413"/>
    </ligand>
    <ligandPart>
        <name>Fe</name>
        <dbReference type="ChEBI" id="CHEBI:18248"/>
    </ligandPart>
</feature>
<keyword evidence="10" id="KW-0472">Membrane</keyword>